<protein>
    <submittedName>
        <fullName evidence="2">Uncharacterized conserved protein YbgA, DUF1722 family</fullName>
    </submittedName>
</protein>
<proteinExistence type="predicted"/>
<organism evidence="2 3">
    <name type="scientific">Fervidobacterium gondwanense DSM 13020</name>
    <dbReference type="NCBI Taxonomy" id="1121883"/>
    <lineage>
        <taxon>Bacteria</taxon>
        <taxon>Thermotogati</taxon>
        <taxon>Thermotogota</taxon>
        <taxon>Thermotogae</taxon>
        <taxon>Thermotogales</taxon>
        <taxon>Fervidobacteriaceae</taxon>
        <taxon>Fervidobacterium</taxon>
    </lineage>
</organism>
<dbReference type="PANTHER" id="PTHR30087:SF0">
    <property type="entry name" value="INNER MEMBRANE PROTEIN"/>
    <property type="match status" value="1"/>
</dbReference>
<feature type="domain" description="DUF1722" evidence="1">
    <location>
        <begin position="185"/>
        <end position="299"/>
    </location>
</feature>
<dbReference type="PANTHER" id="PTHR30087">
    <property type="entry name" value="INNER MEMBRANE PROTEIN"/>
    <property type="match status" value="1"/>
</dbReference>
<name>A0A1M7SQY5_FERGO</name>
<dbReference type="Proteomes" id="UP000184207">
    <property type="component" value="Unassembled WGS sequence"/>
</dbReference>
<gene>
    <name evidence="2" type="ORF">SAMN02745226_01154</name>
</gene>
<dbReference type="EMBL" id="FRDJ01000005">
    <property type="protein sequence ID" value="SHN60895.1"/>
    <property type="molecule type" value="Genomic_DNA"/>
</dbReference>
<evidence type="ECO:0000313" key="3">
    <source>
        <dbReference type="Proteomes" id="UP000184207"/>
    </source>
</evidence>
<evidence type="ECO:0000313" key="2">
    <source>
        <dbReference type="EMBL" id="SHN60895.1"/>
    </source>
</evidence>
<dbReference type="Pfam" id="PF08349">
    <property type="entry name" value="DUF1722"/>
    <property type="match status" value="1"/>
</dbReference>
<keyword evidence="3" id="KW-1185">Reference proteome</keyword>
<dbReference type="Pfam" id="PF04463">
    <property type="entry name" value="2-thiour_desulf"/>
    <property type="match status" value="1"/>
</dbReference>
<accession>A0A1M7SQY5</accession>
<dbReference type="STRING" id="1121883.SAMN02745226_01154"/>
<dbReference type="InterPro" id="IPR007553">
    <property type="entry name" value="2-thiour_desulf"/>
</dbReference>
<dbReference type="AlphaFoldDB" id="A0A1M7SQY5"/>
<dbReference type="InterPro" id="IPR013560">
    <property type="entry name" value="DUF1722"/>
</dbReference>
<sequence>MNMPKPKIVVSRCFFEHTRYDGGIISSEIVKKLEKYCEFVRVCPEVEIGLPIPREPIDVFLINNELKLLNKARTVDLTNKMYNFADGFLENVKGIIDGMILKSKSPSCGLNDAKLYGENGRVVSKTAGLFAKTMVEKLPEIAIESEMRLTNDKIRFEFFTFIFKHVEFRSIKSKNELIEFHSKNKYLFLAKNEKIMRDMGRLVAQKGFNNETLKEYHSMLVKLLKTPIKRSKIINMLLHVYGHFKDIINLEEKAYFMDLIEDYKNGIVNLQSVLSVLKSWAIRHSESYIKNQSLFEPYPRELDAIDLRADIKNEERLEEKN</sequence>
<reference evidence="3" key="1">
    <citation type="submission" date="2016-12" db="EMBL/GenBank/DDBJ databases">
        <authorList>
            <person name="Varghese N."/>
            <person name="Submissions S."/>
        </authorList>
    </citation>
    <scope>NUCLEOTIDE SEQUENCE [LARGE SCALE GENOMIC DNA]</scope>
    <source>
        <strain evidence="3">DSM 13020</strain>
    </source>
</reference>
<dbReference type="RefSeq" id="WP_245789549.1">
    <property type="nucleotide sequence ID" value="NZ_FRDJ01000005.1"/>
</dbReference>
<evidence type="ECO:0000259" key="1">
    <source>
        <dbReference type="Pfam" id="PF08349"/>
    </source>
</evidence>